<dbReference type="PANTHER" id="PTHR31157:SF1">
    <property type="entry name" value="SCP DOMAIN-CONTAINING PROTEIN"/>
    <property type="match status" value="1"/>
</dbReference>
<feature type="compositionally biased region" description="Basic residues" evidence="1">
    <location>
        <begin position="7"/>
        <end position="19"/>
    </location>
</feature>
<dbReference type="Pfam" id="PF00188">
    <property type="entry name" value="CAP"/>
    <property type="match status" value="1"/>
</dbReference>
<keyword evidence="2" id="KW-0812">Transmembrane</keyword>
<proteinExistence type="predicted"/>
<keyword evidence="2" id="KW-0472">Membrane</keyword>
<accession>A0A938YGG1</accession>
<dbReference type="SUPFAM" id="SSF55797">
    <property type="entry name" value="PR-1-like"/>
    <property type="match status" value="1"/>
</dbReference>
<dbReference type="PANTHER" id="PTHR31157">
    <property type="entry name" value="SCP DOMAIN-CONTAINING PROTEIN"/>
    <property type="match status" value="1"/>
</dbReference>
<gene>
    <name evidence="4" type="ORF">JL106_17765</name>
</gene>
<keyword evidence="2" id="KW-1133">Transmembrane helix</keyword>
<evidence type="ECO:0000259" key="3">
    <source>
        <dbReference type="Pfam" id="PF00188"/>
    </source>
</evidence>
<comment type="caution">
    <text evidence="4">The sequence shown here is derived from an EMBL/GenBank/DDBJ whole genome shotgun (WGS) entry which is preliminary data.</text>
</comment>
<keyword evidence="5" id="KW-1185">Reference proteome</keyword>
<evidence type="ECO:0000256" key="2">
    <source>
        <dbReference type="SAM" id="Phobius"/>
    </source>
</evidence>
<dbReference type="AlphaFoldDB" id="A0A938YGG1"/>
<dbReference type="RefSeq" id="WP_205262096.1">
    <property type="nucleotide sequence ID" value="NZ_JAERWK010000023.1"/>
</dbReference>
<dbReference type="InterPro" id="IPR014044">
    <property type="entry name" value="CAP_dom"/>
</dbReference>
<feature type="transmembrane region" description="Helical" evidence="2">
    <location>
        <begin position="21"/>
        <end position="46"/>
    </location>
</feature>
<protein>
    <recommendedName>
        <fullName evidence="3">SCP domain-containing protein</fullName>
    </recommendedName>
</protein>
<sequence>MTQDRAVHRRHQQTRRRSPGLRAVAVPSAILAAVLAAVVGLAPAAVAAEPGAALESLGHVSTSTAPTAPVVRPALVGTGASGSTAPTAPAAVRSAATAPMPGTPLVPQLTWFDQEMILLVNRARLEAGLTPLVEAEGLTRLALTWTTVLASGGTDDRLEHNPDVPVWLPQFGAGSGSAWGENVGQWTTGTGTPEMLFASYMDSPSHRENILRPEYRFIGMASGPGRAGSDFNTMVFTDGVDADAPVRDVLLPVPDREPVGALDAVLRSGDGDRLRFQGWTMDPDDFERPTQVEFTVTTADGTTFTTGRFVARTWRGDVAAWYGISASGRHGFTVTVPRPAVGGELQVCATAVGLDGGANTLLGCRTLPA</sequence>
<dbReference type="CDD" id="cd05379">
    <property type="entry name" value="CAP_bacterial"/>
    <property type="match status" value="1"/>
</dbReference>
<name>A0A938YGG1_9ACTN</name>
<reference evidence="4" key="1">
    <citation type="submission" date="2021-01" db="EMBL/GenBank/DDBJ databases">
        <title>YIM 132084 draft genome.</title>
        <authorList>
            <person name="An D."/>
        </authorList>
    </citation>
    <scope>NUCLEOTIDE SEQUENCE</scope>
    <source>
        <strain evidence="4">YIM 132084</strain>
    </source>
</reference>
<evidence type="ECO:0000313" key="5">
    <source>
        <dbReference type="Proteomes" id="UP000663792"/>
    </source>
</evidence>
<dbReference type="EMBL" id="JAERWK010000023">
    <property type="protein sequence ID" value="MBM9469138.1"/>
    <property type="molecule type" value="Genomic_DNA"/>
</dbReference>
<dbReference type="Proteomes" id="UP000663792">
    <property type="component" value="Unassembled WGS sequence"/>
</dbReference>
<feature type="domain" description="SCP" evidence="3">
    <location>
        <begin position="119"/>
        <end position="230"/>
    </location>
</feature>
<organism evidence="4 5">
    <name type="scientific">Nakamurella leprariae</name>
    <dbReference type="NCBI Taxonomy" id="2803911"/>
    <lineage>
        <taxon>Bacteria</taxon>
        <taxon>Bacillati</taxon>
        <taxon>Actinomycetota</taxon>
        <taxon>Actinomycetes</taxon>
        <taxon>Nakamurellales</taxon>
        <taxon>Nakamurellaceae</taxon>
        <taxon>Nakamurella</taxon>
    </lineage>
</organism>
<evidence type="ECO:0000313" key="4">
    <source>
        <dbReference type="EMBL" id="MBM9469138.1"/>
    </source>
</evidence>
<dbReference type="Gene3D" id="3.40.33.10">
    <property type="entry name" value="CAP"/>
    <property type="match status" value="1"/>
</dbReference>
<dbReference type="InterPro" id="IPR035940">
    <property type="entry name" value="CAP_sf"/>
</dbReference>
<feature type="region of interest" description="Disordered" evidence="1">
    <location>
        <begin position="1"/>
        <end position="20"/>
    </location>
</feature>
<evidence type="ECO:0000256" key="1">
    <source>
        <dbReference type="SAM" id="MobiDB-lite"/>
    </source>
</evidence>